<dbReference type="AlphaFoldDB" id="A0AB34R0X6"/>
<organism evidence="1 2">
    <name type="scientific">Bacillus pumilus</name>
    <name type="common">Bacillus mesentericus</name>
    <dbReference type="NCBI Taxonomy" id="1408"/>
    <lineage>
        <taxon>Bacteria</taxon>
        <taxon>Bacillati</taxon>
        <taxon>Bacillota</taxon>
        <taxon>Bacilli</taxon>
        <taxon>Bacillales</taxon>
        <taxon>Bacillaceae</taxon>
        <taxon>Bacillus</taxon>
    </lineage>
</organism>
<name>A0AB34R0X6_BACPU</name>
<evidence type="ECO:0000313" key="1">
    <source>
        <dbReference type="EMBL" id="KIL25490.1"/>
    </source>
</evidence>
<evidence type="ECO:0000313" key="2">
    <source>
        <dbReference type="Proteomes" id="UP000031978"/>
    </source>
</evidence>
<comment type="caution">
    <text evidence="1">The sequence shown here is derived from an EMBL/GenBank/DDBJ whole genome shotgun (WGS) entry which is preliminary data.</text>
</comment>
<accession>A0AB34R0X6</accession>
<gene>
    <name evidence="1" type="ORF">B4127_4070</name>
</gene>
<reference evidence="1 2" key="1">
    <citation type="submission" date="2014-12" db="EMBL/GenBank/DDBJ databases">
        <title>Draft Genome Sequences of Five Spore-Forming Food Isolates of Bacillus pumilus.</title>
        <authorList>
            <person name="de Jong A."/>
            <person name="van Heel A.J."/>
            <person name="Montalban-Lopez M."/>
            <person name="Krawczyk A.O."/>
            <person name="Berendsen E.M."/>
            <person name="Wells-Bennik M."/>
            <person name="Kuipers O.P."/>
        </authorList>
    </citation>
    <scope>NUCLEOTIDE SEQUENCE [LARGE SCALE GENOMIC DNA]</scope>
    <source>
        <strain evidence="1 2">B4127</strain>
    </source>
</reference>
<protein>
    <submittedName>
        <fullName evidence="1">Uncharacterized protein</fullName>
    </submittedName>
</protein>
<dbReference type="EMBL" id="JXCL01000003">
    <property type="protein sequence ID" value="KIL25490.1"/>
    <property type="molecule type" value="Genomic_DNA"/>
</dbReference>
<dbReference type="Proteomes" id="UP000031978">
    <property type="component" value="Unassembled WGS sequence"/>
</dbReference>
<proteinExistence type="predicted"/>
<sequence length="38" mass="4496">MTGKVSIKKEKNHHFFEHCLPIQRLLEKKAVIIFIFAT</sequence>